<organism evidence="1 2">
    <name type="scientific">Candidatus Clostridium eludens</name>
    <dbReference type="NCBI Taxonomy" id="3381663"/>
    <lineage>
        <taxon>Bacteria</taxon>
        <taxon>Bacillati</taxon>
        <taxon>Bacillota</taxon>
        <taxon>Clostridia</taxon>
        <taxon>Eubacteriales</taxon>
        <taxon>Clostridiaceae</taxon>
        <taxon>Clostridium</taxon>
    </lineage>
</organism>
<sequence>MKVGYIRISTIEQNVASQYEMYDDSYSYGINNRREFNRKFKLFKDRS</sequence>
<gene>
    <name evidence="1" type="ORF">ACJDU8_25135</name>
</gene>
<accession>A0ABW8SSQ2</accession>
<dbReference type="RefSeq" id="WP_406794923.1">
    <property type="nucleotide sequence ID" value="NZ_JBJHZX010000097.1"/>
</dbReference>
<comment type="caution">
    <text evidence="1">The sequence shown here is derived from an EMBL/GenBank/DDBJ whole genome shotgun (WGS) entry which is preliminary data.</text>
</comment>
<reference evidence="1 2" key="1">
    <citation type="submission" date="2024-11" db="EMBL/GenBank/DDBJ databases">
        <authorList>
            <person name="Heng Y.C."/>
            <person name="Lim A.C.H."/>
            <person name="Lee J.K.Y."/>
            <person name="Kittelmann S."/>
        </authorList>
    </citation>
    <scope>NUCLEOTIDE SEQUENCE [LARGE SCALE GENOMIC DNA]</scope>
    <source>
        <strain evidence="1 2">WILCCON 0269</strain>
    </source>
</reference>
<evidence type="ECO:0000313" key="1">
    <source>
        <dbReference type="EMBL" id="MFL0198808.1"/>
    </source>
</evidence>
<evidence type="ECO:0000313" key="2">
    <source>
        <dbReference type="Proteomes" id="UP001623660"/>
    </source>
</evidence>
<proteinExistence type="predicted"/>
<name>A0ABW8SSQ2_9CLOT</name>
<dbReference type="InterPro" id="IPR036162">
    <property type="entry name" value="Resolvase-like_N_sf"/>
</dbReference>
<dbReference type="EMBL" id="JBJHZX010000097">
    <property type="protein sequence ID" value="MFL0198808.1"/>
    <property type="molecule type" value="Genomic_DNA"/>
</dbReference>
<protein>
    <recommendedName>
        <fullName evidence="3">Resolvase/invertase-type recombinase catalytic domain-containing protein</fullName>
    </recommendedName>
</protein>
<keyword evidence="2" id="KW-1185">Reference proteome</keyword>
<dbReference type="SUPFAM" id="SSF53041">
    <property type="entry name" value="Resolvase-like"/>
    <property type="match status" value="1"/>
</dbReference>
<evidence type="ECO:0008006" key="3">
    <source>
        <dbReference type="Google" id="ProtNLM"/>
    </source>
</evidence>
<dbReference type="Proteomes" id="UP001623660">
    <property type="component" value="Unassembled WGS sequence"/>
</dbReference>